<evidence type="ECO:0000313" key="1">
    <source>
        <dbReference type="EMBL" id="GFY23269.1"/>
    </source>
</evidence>
<keyword evidence="2" id="KW-1185">Reference proteome</keyword>
<dbReference type="Proteomes" id="UP000887159">
    <property type="component" value="Unassembled WGS sequence"/>
</dbReference>
<name>A0A8X7B9S1_TRICX</name>
<dbReference type="AlphaFoldDB" id="A0A8X7B9S1"/>
<reference evidence="1" key="1">
    <citation type="submission" date="2020-08" db="EMBL/GenBank/DDBJ databases">
        <title>Multicomponent nature underlies the extraordinary mechanical properties of spider dragline silk.</title>
        <authorList>
            <person name="Kono N."/>
            <person name="Nakamura H."/>
            <person name="Mori M."/>
            <person name="Yoshida Y."/>
            <person name="Ohtoshi R."/>
            <person name="Malay A.D."/>
            <person name="Moran D.A.P."/>
            <person name="Tomita M."/>
            <person name="Numata K."/>
            <person name="Arakawa K."/>
        </authorList>
    </citation>
    <scope>NUCLEOTIDE SEQUENCE</scope>
</reference>
<proteinExistence type="predicted"/>
<protein>
    <submittedName>
        <fullName evidence="1">Uncharacterized protein</fullName>
    </submittedName>
</protein>
<accession>A0A8X7B9S1</accession>
<dbReference type="EMBL" id="BMAU01021363">
    <property type="protein sequence ID" value="GFY23269.1"/>
    <property type="molecule type" value="Genomic_DNA"/>
</dbReference>
<organism evidence="1 2">
    <name type="scientific">Trichonephila clavipes</name>
    <name type="common">Golden silk orbweaver</name>
    <name type="synonym">Nephila clavipes</name>
    <dbReference type="NCBI Taxonomy" id="2585209"/>
    <lineage>
        <taxon>Eukaryota</taxon>
        <taxon>Metazoa</taxon>
        <taxon>Ecdysozoa</taxon>
        <taxon>Arthropoda</taxon>
        <taxon>Chelicerata</taxon>
        <taxon>Arachnida</taxon>
        <taxon>Araneae</taxon>
        <taxon>Araneomorphae</taxon>
        <taxon>Entelegynae</taxon>
        <taxon>Araneoidea</taxon>
        <taxon>Nephilidae</taxon>
        <taxon>Trichonephila</taxon>
    </lineage>
</organism>
<comment type="caution">
    <text evidence="1">The sequence shown here is derived from an EMBL/GenBank/DDBJ whole genome shotgun (WGS) entry which is preliminary data.</text>
</comment>
<evidence type="ECO:0000313" key="2">
    <source>
        <dbReference type="Proteomes" id="UP000887159"/>
    </source>
</evidence>
<sequence length="165" mass="18674">MAPHTLAPAVCRCKAKAGLRCSPRGLHTRTRWLSVLKLNLNSSLKTTWFHSTAVQYRSSGHHSKRRRRLLGVIISTRNGRRVNRCPSARRFAMIRKDTVVCSEGATCVWTVSNEAVGSSRACHKIRWPSRRLVCRGCPEPGRRVNEVSSVHWFQNLLAVKSERST</sequence>
<gene>
    <name evidence="1" type="primary">X975_05742</name>
    <name evidence="1" type="ORF">TNCV_3939651</name>
</gene>